<evidence type="ECO:0000313" key="4">
    <source>
        <dbReference type="EMBL" id="CEK83550.1"/>
    </source>
</evidence>
<accession>A0A0B7AUJ3</accession>
<organism evidence="4">
    <name type="scientific">Arion vulgaris</name>
    <dbReference type="NCBI Taxonomy" id="1028688"/>
    <lineage>
        <taxon>Eukaryota</taxon>
        <taxon>Metazoa</taxon>
        <taxon>Spiralia</taxon>
        <taxon>Lophotrochozoa</taxon>
        <taxon>Mollusca</taxon>
        <taxon>Gastropoda</taxon>
        <taxon>Heterobranchia</taxon>
        <taxon>Euthyneura</taxon>
        <taxon>Panpulmonata</taxon>
        <taxon>Eupulmonata</taxon>
        <taxon>Stylommatophora</taxon>
        <taxon>Helicina</taxon>
        <taxon>Arionoidea</taxon>
        <taxon>Arionidae</taxon>
        <taxon>Arion</taxon>
    </lineage>
</organism>
<proteinExistence type="inferred from homology"/>
<dbReference type="Gene3D" id="3.40.50.300">
    <property type="entry name" value="P-loop containing nucleotide triphosphate hydrolases"/>
    <property type="match status" value="1"/>
</dbReference>
<dbReference type="EMBL" id="HACG01036681">
    <property type="protein sequence ID" value="CEK83546.1"/>
    <property type="molecule type" value="Transcribed_RNA"/>
</dbReference>
<dbReference type="PANTHER" id="PTHR10760:SF2">
    <property type="entry name" value="LD13476P-RELATED"/>
    <property type="match status" value="1"/>
</dbReference>
<name>A0A0B7AUJ3_9EUPU</name>
<dbReference type="GO" id="GO:0005737">
    <property type="term" value="C:cytoplasm"/>
    <property type="evidence" value="ECO:0007669"/>
    <property type="project" value="UniProtKB-ARBA"/>
</dbReference>
<feature type="chain" id="PRO_5007391368" evidence="2">
    <location>
        <begin position="23"/>
        <end position="187"/>
    </location>
</feature>
<reference evidence="4" key="1">
    <citation type="submission" date="2014-12" db="EMBL/GenBank/DDBJ databases">
        <title>Insight into the proteome of Arion vulgaris.</title>
        <authorList>
            <person name="Aradska J."/>
            <person name="Bulat T."/>
            <person name="Smidak R."/>
            <person name="Sarate P."/>
            <person name="Gangsoo J."/>
            <person name="Sialana F."/>
            <person name="Bilban M."/>
            <person name="Lubec G."/>
        </authorList>
    </citation>
    <scope>NUCLEOTIDE SEQUENCE</scope>
    <source>
        <tissue evidence="4">Skin</tissue>
    </source>
</reference>
<dbReference type="InterPro" id="IPR027417">
    <property type="entry name" value="P-loop_NTPase"/>
</dbReference>
<comment type="similarity">
    <text evidence="1">Belongs to the ClpA/ClpB family. Torsin subfamily.</text>
</comment>
<evidence type="ECO:0000313" key="3">
    <source>
        <dbReference type="EMBL" id="CEK83546.1"/>
    </source>
</evidence>
<feature type="non-terminal residue" evidence="4">
    <location>
        <position position="187"/>
    </location>
</feature>
<protein>
    <submittedName>
        <fullName evidence="4">Uncharacterized protein</fullName>
    </submittedName>
</protein>
<gene>
    <name evidence="4" type="primary">ORF137606</name>
    <name evidence="3" type="synonym">ORF137594</name>
</gene>
<evidence type="ECO:0000256" key="1">
    <source>
        <dbReference type="ARBA" id="ARBA00006235"/>
    </source>
</evidence>
<dbReference type="SUPFAM" id="SSF52540">
    <property type="entry name" value="P-loop containing nucleoside triphosphate hydrolases"/>
    <property type="match status" value="1"/>
</dbReference>
<sequence>MKVQTCICLVLLVLNLAHLGNSLEPVTIAIGGIIGIGSLFAASWLEPFRCRLFPCCNSRWIINNFTGFENDMKSKLHGQHLANSLVVQHIRAHLMTDNPSKALVLSFHGPTGVGKTFVSNIIADNMYKDGLHSSYVHLISVMRDFPHQGKLDSYQNQLQSWIIGNVTQCERSMFILEEVDKLPAGFL</sequence>
<dbReference type="PANTHER" id="PTHR10760">
    <property type="entry name" value="TORSIN"/>
    <property type="match status" value="1"/>
</dbReference>
<dbReference type="InterPro" id="IPR010448">
    <property type="entry name" value="Torsin"/>
</dbReference>
<dbReference type="GO" id="GO:0016887">
    <property type="term" value="F:ATP hydrolysis activity"/>
    <property type="evidence" value="ECO:0007669"/>
    <property type="project" value="InterPro"/>
</dbReference>
<dbReference type="GO" id="GO:0005524">
    <property type="term" value="F:ATP binding"/>
    <property type="evidence" value="ECO:0007669"/>
    <property type="project" value="InterPro"/>
</dbReference>
<keyword evidence="2" id="KW-0732">Signal</keyword>
<dbReference type="Pfam" id="PF06309">
    <property type="entry name" value="Torsin"/>
    <property type="match status" value="1"/>
</dbReference>
<dbReference type="AlphaFoldDB" id="A0A0B7AUJ3"/>
<feature type="signal peptide" evidence="2">
    <location>
        <begin position="1"/>
        <end position="22"/>
    </location>
</feature>
<dbReference type="GO" id="GO:0012505">
    <property type="term" value="C:endomembrane system"/>
    <property type="evidence" value="ECO:0007669"/>
    <property type="project" value="UniProtKB-ARBA"/>
</dbReference>
<evidence type="ECO:0000256" key="2">
    <source>
        <dbReference type="SAM" id="SignalP"/>
    </source>
</evidence>
<dbReference type="EMBL" id="HACG01036685">
    <property type="protein sequence ID" value="CEK83550.1"/>
    <property type="molecule type" value="Transcribed_RNA"/>
</dbReference>